<keyword evidence="3" id="KW-1185">Reference proteome</keyword>
<protein>
    <submittedName>
        <fullName evidence="2">Uncharacterized protein</fullName>
    </submittedName>
</protein>
<dbReference type="EMBL" id="JAGSXJ010000001">
    <property type="protein sequence ID" value="KAH6696903.1"/>
    <property type="molecule type" value="Genomic_DNA"/>
</dbReference>
<sequence>MQIHLPLILKRPSHAQLLALVAFFPPFLLPSLNLKSKTVAAKSQSRELRFCHDVVMMVMQQRLSSALLLLSFVVRRDSLVCLREAVPWDAPSAGAGCNYKVVGRAIQ</sequence>
<feature type="transmembrane region" description="Helical" evidence="1">
    <location>
        <begin position="15"/>
        <end position="34"/>
    </location>
</feature>
<reference evidence="2" key="1">
    <citation type="journal article" date="2021" name="Nat. Commun.">
        <title>Genetic determinants of endophytism in the Arabidopsis root mycobiome.</title>
        <authorList>
            <person name="Mesny F."/>
            <person name="Miyauchi S."/>
            <person name="Thiergart T."/>
            <person name="Pickel B."/>
            <person name="Atanasova L."/>
            <person name="Karlsson M."/>
            <person name="Huettel B."/>
            <person name="Barry K.W."/>
            <person name="Haridas S."/>
            <person name="Chen C."/>
            <person name="Bauer D."/>
            <person name="Andreopoulos W."/>
            <person name="Pangilinan J."/>
            <person name="LaButti K."/>
            <person name="Riley R."/>
            <person name="Lipzen A."/>
            <person name="Clum A."/>
            <person name="Drula E."/>
            <person name="Henrissat B."/>
            <person name="Kohler A."/>
            <person name="Grigoriev I.V."/>
            <person name="Martin F.M."/>
            <person name="Hacquard S."/>
        </authorList>
    </citation>
    <scope>NUCLEOTIDE SEQUENCE</scope>
    <source>
        <strain evidence="2">MPI-SDFR-AT-0117</strain>
    </source>
</reference>
<accession>A0A9P9AG58</accession>
<gene>
    <name evidence="2" type="ORF">F5X68DRAFT_635</name>
</gene>
<evidence type="ECO:0000256" key="1">
    <source>
        <dbReference type="SAM" id="Phobius"/>
    </source>
</evidence>
<keyword evidence="1" id="KW-1133">Transmembrane helix</keyword>
<proteinExistence type="predicted"/>
<evidence type="ECO:0000313" key="3">
    <source>
        <dbReference type="Proteomes" id="UP000770015"/>
    </source>
</evidence>
<dbReference type="AlphaFoldDB" id="A0A9P9AG58"/>
<comment type="caution">
    <text evidence="2">The sequence shown here is derived from an EMBL/GenBank/DDBJ whole genome shotgun (WGS) entry which is preliminary data.</text>
</comment>
<keyword evidence="1" id="KW-0812">Transmembrane</keyword>
<organism evidence="2 3">
    <name type="scientific">Plectosphaerella plurivora</name>
    <dbReference type="NCBI Taxonomy" id="936078"/>
    <lineage>
        <taxon>Eukaryota</taxon>
        <taxon>Fungi</taxon>
        <taxon>Dikarya</taxon>
        <taxon>Ascomycota</taxon>
        <taxon>Pezizomycotina</taxon>
        <taxon>Sordariomycetes</taxon>
        <taxon>Hypocreomycetidae</taxon>
        <taxon>Glomerellales</taxon>
        <taxon>Plectosphaerellaceae</taxon>
        <taxon>Plectosphaerella</taxon>
    </lineage>
</organism>
<dbReference type="Proteomes" id="UP000770015">
    <property type="component" value="Unassembled WGS sequence"/>
</dbReference>
<evidence type="ECO:0000313" key="2">
    <source>
        <dbReference type="EMBL" id="KAH6696903.1"/>
    </source>
</evidence>
<keyword evidence="1" id="KW-0472">Membrane</keyword>
<name>A0A9P9AG58_9PEZI</name>